<dbReference type="RefSeq" id="WP_126007260.1">
    <property type="nucleotide sequence ID" value="NZ_CP032509.1"/>
</dbReference>
<dbReference type="GO" id="GO:0005975">
    <property type="term" value="P:carbohydrate metabolic process"/>
    <property type="evidence" value="ECO:0007669"/>
    <property type="project" value="InterPro"/>
</dbReference>
<sequence>MSVVVPIAPFDVANFASSFVPRWLQLARDQVHGGIVDRLALDGRPVEGDAKTTLVHARIAFTLAHLHLATGDQRLLDAAIDTYRFLDGHLRDADGGYRFSVSRDGQPLADPTSQVRRTYDQSFVLLALVTLRKAAPNAVSQHRIDECWDFTSQRLTDPGTGALWEDDVMAAAGAKPGDLRAQNPHMHMFEALLQAFEMTGDRVWLERAEAMLEIGRRFFIDEATGAVREFVGHDLQPLAGTDGERREPGHQYEWAWLLHRYADLAGVNDARSLADPMIAFVERHGLAPRSGPLEGLPFDALDARGQVTENTHLLWPLTEAGKFYAARLADTGDAMRARGLVSTLARHFFAPAAATGLPVWVNRLDADGRPVWSEALSRLLYHVTIFVTEGARAGLWTLTPLPSPTAENH</sequence>
<dbReference type="PANTHER" id="PTHR15108">
    <property type="entry name" value="N-ACYLGLUCOSAMINE-2-EPIMERASE"/>
    <property type="match status" value="1"/>
</dbReference>
<reference evidence="3 4" key="1">
    <citation type="submission" date="2018-09" db="EMBL/GenBank/DDBJ databases">
        <title>Marinorhizobium profundi gen. nov., sp. nov., isolated from a deep-sea sediment sample from the New Britain Trench and proposal of Marinorhizobiaceae fam. nov. in the order Rhizobiales of the class Alphaproteobacteria.</title>
        <authorList>
            <person name="Cao J."/>
        </authorList>
    </citation>
    <scope>NUCLEOTIDE SEQUENCE [LARGE SCALE GENOMIC DNA]</scope>
    <source>
        <strain evidence="3 4">WS11</strain>
    </source>
</reference>
<dbReference type="AlphaFoldDB" id="A0A3Q8XL90"/>
<dbReference type="InterPro" id="IPR010819">
    <property type="entry name" value="AGE/CE"/>
</dbReference>
<dbReference type="OrthoDB" id="9806359at2"/>
<dbReference type="KEGG" id="abaw:D5400_02270"/>
<dbReference type="Gene3D" id="1.50.10.10">
    <property type="match status" value="1"/>
</dbReference>
<protein>
    <recommendedName>
        <fullName evidence="5">Mannose-6-phosphate isomerase</fullName>
    </recommendedName>
</protein>
<dbReference type="SUPFAM" id="SSF48208">
    <property type="entry name" value="Six-hairpin glycosidases"/>
    <property type="match status" value="1"/>
</dbReference>
<evidence type="ECO:0000256" key="2">
    <source>
        <dbReference type="ARBA" id="ARBA00023235"/>
    </source>
</evidence>
<dbReference type="EMBL" id="CP032509">
    <property type="protein sequence ID" value="AZN70259.1"/>
    <property type="molecule type" value="Genomic_DNA"/>
</dbReference>
<dbReference type="Proteomes" id="UP000268192">
    <property type="component" value="Chromosome"/>
</dbReference>
<dbReference type="InterPro" id="IPR008928">
    <property type="entry name" value="6-hairpin_glycosidase_sf"/>
</dbReference>
<accession>A0A3Q8XL90</accession>
<keyword evidence="4" id="KW-1185">Reference proteome</keyword>
<dbReference type="GO" id="GO:0016853">
    <property type="term" value="F:isomerase activity"/>
    <property type="evidence" value="ECO:0007669"/>
    <property type="project" value="UniProtKB-KW"/>
</dbReference>
<organism evidence="3 4">
    <name type="scientific">Georhizobium profundi</name>
    <dbReference type="NCBI Taxonomy" id="2341112"/>
    <lineage>
        <taxon>Bacteria</taxon>
        <taxon>Pseudomonadati</taxon>
        <taxon>Pseudomonadota</taxon>
        <taxon>Alphaproteobacteria</taxon>
        <taxon>Hyphomicrobiales</taxon>
        <taxon>Rhizobiaceae</taxon>
        <taxon>Georhizobium</taxon>
    </lineage>
</organism>
<keyword evidence="2" id="KW-0413">Isomerase</keyword>
<proteinExistence type="inferred from homology"/>
<gene>
    <name evidence="3" type="ORF">D5400_02270</name>
</gene>
<evidence type="ECO:0008006" key="5">
    <source>
        <dbReference type="Google" id="ProtNLM"/>
    </source>
</evidence>
<evidence type="ECO:0000256" key="1">
    <source>
        <dbReference type="ARBA" id="ARBA00008558"/>
    </source>
</evidence>
<dbReference type="InterPro" id="IPR012341">
    <property type="entry name" value="6hp_glycosidase-like_sf"/>
</dbReference>
<comment type="similarity">
    <text evidence="1">Belongs to the N-acylglucosamine 2-epimerase family.</text>
</comment>
<evidence type="ECO:0000313" key="3">
    <source>
        <dbReference type="EMBL" id="AZN70259.1"/>
    </source>
</evidence>
<name>A0A3Q8XL90_9HYPH</name>
<dbReference type="Pfam" id="PF07221">
    <property type="entry name" value="GlcNAc_2-epim"/>
    <property type="match status" value="1"/>
</dbReference>
<evidence type="ECO:0000313" key="4">
    <source>
        <dbReference type="Proteomes" id="UP000268192"/>
    </source>
</evidence>